<dbReference type="Proteomes" id="UP001160301">
    <property type="component" value="Unassembled WGS sequence"/>
</dbReference>
<dbReference type="Gene3D" id="3.30.750.44">
    <property type="match status" value="1"/>
</dbReference>
<evidence type="ECO:0000313" key="4">
    <source>
        <dbReference type="EMBL" id="MDI1428420.1"/>
    </source>
</evidence>
<feature type="region of interest" description="Disordered" evidence="1">
    <location>
        <begin position="119"/>
        <end position="138"/>
    </location>
</feature>
<organism evidence="4 5">
    <name type="scientific">Polyangium sorediatum</name>
    <dbReference type="NCBI Taxonomy" id="889274"/>
    <lineage>
        <taxon>Bacteria</taxon>
        <taxon>Pseudomonadati</taxon>
        <taxon>Myxococcota</taxon>
        <taxon>Polyangia</taxon>
        <taxon>Polyangiales</taxon>
        <taxon>Polyangiaceae</taxon>
        <taxon>Polyangium</taxon>
    </lineage>
</organism>
<evidence type="ECO:0000259" key="3">
    <source>
        <dbReference type="SMART" id="SM00245"/>
    </source>
</evidence>
<comment type="caution">
    <text evidence="4">The sequence shown here is derived from an EMBL/GenBank/DDBJ whole genome shotgun (WGS) entry which is preliminary data.</text>
</comment>
<sequence>MSETQSGGDSLPKETRKRGRKVFRWIGIGLLSIVLGLLGWDVATFDRGAWQRDFEALEAAMANEYANLDWMVEHRGVDLAKLDRDTRASLGSAFTRVQAFLALRRFVRTFQDPHFKLTRGAGRPSAPPSDNGAAPPAPVASCTAAGYEARPVDSRFPFKKMPGFTAVHEAPFPAGVAGELGVIRIAHFGEDKYLPTCEAVFTTGLDEDALRAGVRAKLQEALQTAIGALRDRGAKRLLVDLTGNGGGTEWVSEAVPLFTGGTLRRSKARIVSPSCDRTPVWKGEKVCSIFGEPPGTATLEGKTVWKGPLFVLVDRGTGSASEDFVAWLKDNHTATILGARTAGAGCGYVNGGGRVELREIGFEVRMPNCARFLADGTNEVEGIAPDVALPLDKSDGEKITALTAAIAATRD</sequence>
<dbReference type="EMBL" id="JARZHI010000002">
    <property type="protein sequence ID" value="MDI1428420.1"/>
    <property type="molecule type" value="Genomic_DNA"/>
</dbReference>
<dbReference type="PANTHER" id="PTHR32060:SF30">
    <property type="entry name" value="CARBOXY-TERMINAL PROCESSING PROTEASE CTPA"/>
    <property type="match status" value="1"/>
</dbReference>
<name>A0ABT6NJK6_9BACT</name>
<feature type="transmembrane region" description="Helical" evidence="2">
    <location>
        <begin position="22"/>
        <end position="40"/>
    </location>
</feature>
<dbReference type="CDD" id="cd06567">
    <property type="entry name" value="Peptidase_S41"/>
    <property type="match status" value="1"/>
</dbReference>
<evidence type="ECO:0000313" key="5">
    <source>
        <dbReference type="Proteomes" id="UP001160301"/>
    </source>
</evidence>
<dbReference type="SMART" id="SM00245">
    <property type="entry name" value="TSPc"/>
    <property type="match status" value="1"/>
</dbReference>
<keyword evidence="5" id="KW-1185">Reference proteome</keyword>
<dbReference type="Pfam" id="PF03572">
    <property type="entry name" value="Peptidase_S41"/>
    <property type="match status" value="1"/>
</dbReference>
<protein>
    <submittedName>
        <fullName evidence="4">S41 family peptidase</fullName>
    </submittedName>
</protein>
<keyword evidence="2" id="KW-0472">Membrane</keyword>
<dbReference type="Gene3D" id="3.90.226.10">
    <property type="entry name" value="2-enoyl-CoA Hydratase, Chain A, domain 1"/>
    <property type="match status" value="1"/>
</dbReference>
<evidence type="ECO:0000256" key="1">
    <source>
        <dbReference type="SAM" id="MobiDB-lite"/>
    </source>
</evidence>
<keyword evidence="2" id="KW-1133">Transmembrane helix</keyword>
<dbReference type="InterPro" id="IPR005151">
    <property type="entry name" value="Tail-specific_protease"/>
</dbReference>
<reference evidence="4 5" key="1">
    <citation type="submission" date="2023-04" db="EMBL/GenBank/DDBJ databases">
        <title>The genome sequence of Polyangium sorediatum DSM14670.</title>
        <authorList>
            <person name="Zhang X."/>
        </authorList>
    </citation>
    <scope>NUCLEOTIDE SEQUENCE [LARGE SCALE GENOMIC DNA]</scope>
    <source>
        <strain evidence="4 5">DSM 14670</strain>
    </source>
</reference>
<dbReference type="PANTHER" id="PTHR32060">
    <property type="entry name" value="TAIL-SPECIFIC PROTEASE"/>
    <property type="match status" value="1"/>
</dbReference>
<keyword evidence="2" id="KW-0812">Transmembrane</keyword>
<gene>
    <name evidence="4" type="ORF">QHF89_02920</name>
</gene>
<dbReference type="SUPFAM" id="SSF52096">
    <property type="entry name" value="ClpP/crotonase"/>
    <property type="match status" value="1"/>
</dbReference>
<dbReference type="RefSeq" id="WP_284719970.1">
    <property type="nucleotide sequence ID" value="NZ_JARZHI010000002.1"/>
</dbReference>
<feature type="domain" description="Tail specific protease" evidence="3">
    <location>
        <begin position="175"/>
        <end position="390"/>
    </location>
</feature>
<dbReference type="InterPro" id="IPR029045">
    <property type="entry name" value="ClpP/crotonase-like_dom_sf"/>
</dbReference>
<evidence type="ECO:0000256" key="2">
    <source>
        <dbReference type="SAM" id="Phobius"/>
    </source>
</evidence>
<accession>A0ABT6NJK6</accession>
<proteinExistence type="predicted"/>